<dbReference type="InterPro" id="IPR053926">
    <property type="entry name" value="RecX_HTH_1st"/>
</dbReference>
<dbReference type="InterPro" id="IPR053925">
    <property type="entry name" value="RecX_HTH_3rd"/>
</dbReference>
<dbReference type="Pfam" id="PF21981">
    <property type="entry name" value="RecX_HTH3"/>
    <property type="match status" value="2"/>
</dbReference>
<gene>
    <name evidence="5" type="primary">recX</name>
    <name evidence="9" type="ORF">HNQ41_002853</name>
</gene>
<comment type="function">
    <text evidence="5">Modulates RecA activity.</text>
</comment>
<evidence type="ECO:0000256" key="5">
    <source>
        <dbReference type="HAMAP-Rule" id="MF_01114"/>
    </source>
</evidence>
<dbReference type="GO" id="GO:0005737">
    <property type="term" value="C:cytoplasm"/>
    <property type="evidence" value="ECO:0007669"/>
    <property type="project" value="UniProtKB-SubCell"/>
</dbReference>
<feature type="domain" description="RecX first three-helical" evidence="8">
    <location>
        <begin position="66"/>
        <end position="104"/>
    </location>
</feature>
<dbReference type="RefSeq" id="WP_184665048.1">
    <property type="nucleotide sequence ID" value="NZ_JACHHB010000015.1"/>
</dbReference>
<dbReference type="InterPro" id="IPR053924">
    <property type="entry name" value="RecX_HTH_2nd"/>
</dbReference>
<evidence type="ECO:0000313" key="9">
    <source>
        <dbReference type="EMBL" id="MBB5174636.1"/>
    </source>
</evidence>
<organism evidence="9 10">
    <name type="scientific">Texcoconibacillus texcoconensis</name>
    <dbReference type="NCBI Taxonomy" id="1095777"/>
    <lineage>
        <taxon>Bacteria</taxon>
        <taxon>Bacillati</taxon>
        <taxon>Bacillota</taxon>
        <taxon>Bacilli</taxon>
        <taxon>Bacillales</taxon>
        <taxon>Bacillaceae</taxon>
        <taxon>Texcoconibacillus</taxon>
    </lineage>
</organism>
<evidence type="ECO:0000259" key="6">
    <source>
        <dbReference type="Pfam" id="PF02631"/>
    </source>
</evidence>
<feature type="domain" description="RecX third three-helical" evidence="7">
    <location>
        <begin position="158"/>
        <end position="200"/>
    </location>
</feature>
<evidence type="ECO:0000256" key="4">
    <source>
        <dbReference type="ARBA" id="ARBA00022490"/>
    </source>
</evidence>
<protein>
    <recommendedName>
        <fullName evidence="3 5">Regulatory protein RecX</fullName>
    </recommendedName>
</protein>
<evidence type="ECO:0000256" key="3">
    <source>
        <dbReference type="ARBA" id="ARBA00018111"/>
    </source>
</evidence>
<evidence type="ECO:0000256" key="1">
    <source>
        <dbReference type="ARBA" id="ARBA00004496"/>
    </source>
</evidence>
<proteinExistence type="inferred from homology"/>
<evidence type="ECO:0000259" key="7">
    <source>
        <dbReference type="Pfam" id="PF21981"/>
    </source>
</evidence>
<dbReference type="HAMAP" id="MF_01114">
    <property type="entry name" value="RecX"/>
    <property type="match status" value="1"/>
</dbReference>
<evidence type="ECO:0000259" key="8">
    <source>
        <dbReference type="Pfam" id="PF21982"/>
    </source>
</evidence>
<name>A0A840QSX7_9BACI</name>
<dbReference type="GO" id="GO:0006282">
    <property type="term" value="P:regulation of DNA repair"/>
    <property type="evidence" value="ECO:0007669"/>
    <property type="project" value="UniProtKB-UniRule"/>
</dbReference>
<accession>A0A840QSX7</accession>
<dbReference type="NCBIfam" id="NF010733">
    <property type="entry name" value="PRK14135.1"/>
    <property type="match status" value="1"/>
</dbReference>
<sequence>MKIAKITTQKKRKDRFNVYIDRGKGEEYAFSVSEDVLVSESILKGMELTEEAVERIQEKEAVNKGYQSVLNYLSYRMRTEKEIIDYLHKKEVPEENVPRIADKLKQQGLIDDQSFSESYIRTKKNEQLKGPMLLKQELERKGVDQHIIEQALTIYSQEEQFDKATQLANKKSQARKNEPLKSRQQKLIQHLIQRGFSQHMSVEVVRDLDWEHDDQLEWQAIEKYGLKALRKYRQFTGWELEQKVKQTLVQRGFSFDLIQQWLDEQEIEK</sequence>
<comment type="caution">
    <text evidence="9">The sequence shown here is derived from an EMBL/GenBank/DDBJ whole genome shotgun (WGS) entry which is preliminary data.</text>
</comment>
<feature type="domain" description="RecX third three-helical" evidence="7">
    <location>
        <begin position="217"/>
        <end position="262"/>
    </location>
</feature>
<reference evidence="9 10" key="1">
    <citation type="submission" date="2020-08" db="EMBL/GenBank/DDBJ databases">
        <title>Genomic Encyclopedia of Type Strains, Phase IV (KMG-IV): sequencing the most valuable type-strain genomes for metagenomic binning, comparative biology and taxonomic classification.</title>
        <authorList>
            <person name="Goeker M."/>
        </authorList>
    </citation>
    <scope>NUCLEOTIDE SEQUENCE [LARGE SCALE GENOMIC DNA]</scope>
    <source>
        <strain evidence="9 10">DSM 24696</strain>
    </source>
</reference>
<comment type="similarity">
    <text evidence="2 5">Belongs to the RecX family.</text>
</comment>
<evidence type="ECO:0000313" key="10">
    <source>
        <dbReference type="Proteomes" id="UP000551878"/>
    </source>
</evidence>
<dbReference type="EMBL" id="JACHHB010000015">
    <property type="protein sequence ID" value="MBB5174636.1"/>
    <property type="molecule type" value="Genomic_DNA"/>
</dbReference>
<evidence type="ECO:0000256" key="2">
    <source>
        <dbReference type="ARBA" id="ARBA00009695"/>
    </source>
</evidence>
<keyword evidence="4 5" id="KW-0963">Cytoplasm</keyword>
<dbReference type="PANTHER" id="PTHR33602">
    <property type="entry name" value="REGULATORY PROTEIN RECX FAMILY PROTEIN"/>
    <property type="match status" value="1"/>
</dbReference>
<dbReference type="PANTHER" id="PTHR33602:SF1">
    <property type="entry name" value="REGULATORY PROTEIN RECX FAMILY PROTEIN"/>
    <property type="match status" value="1"/>
</dbReference>
<dbReference type="Pfam" id="PF02631">
    <property type="entry name" value="RecX_HTH2"/>
    <property type="match status" value="1"/>
</dbReference>
<dbReference type="InterPro" id="IPR003783">
    <property type="entry name" value="Regulatory_RecX"/>
</dbReference>
<comment type="subcellular location">
    <subcellularLocation>
        <location evidence="1 5">Cytoplasm</location>
    </subcellularLocation>
</comment>
<dbReference type="Gene3D" id="1.10.10.10">
    <property type="entry name" value="Winged helix-like DNA-binding domain superfamily/Winged helix DNA-binding domain"/>
    <property type="match status" value="4"/>
</dbReference>
<dbReference type="Pfam" id="PF21982">
    <property type="entry name" value="RecX_HTH1"/>
    <property type="match status" value="1"/>
</dbReference>
<dbReference type="AlphaFoldDB" id="A0A840QSX7"/>
<feature type="domain" description="RecX second three-helical" evidence="6">
    <location>
        <begin position="111"/>
        <end position="152"/>
    </location>
</feature>
<dbReference type="Proteomes" id="UP000551878">
    <property type="component" value="Unassembled WGS sequence"/>
</dbReference>
<dbReference type="InterPro" id="IPR036388">
    <property type="entry name" value="WH-like_DNA-bd_sf"/>
</dbReference>
<keyword evidence="10" id="KW-1185">Reference proteome</keyword>